<keyword evidence="2" id="KW-1185">Reference proteome</keyword>
<dbReference type="Proteomes" id="UP000703269">
    <property type="component" value="Unassembled WGS sequence"/>
</dbReference>
<dbReference type="OrthoDB" id="5378863at2759"/>
<dbReference type="AlphaFoldDB" id="A0A9P3GMI6"/>
<gene>
    <name evidence="1" type="ORF">PsYK624_123620</name>
</gene>
<organism evidence="1 2">
    <name type="scientific">Phanerochaete sordida</name>
    <dbReference type="NCBI Taxonomy" id="48140"/>
    <lineage>
        <taxon>Eukaryota</taxon>
        <taxon>Fungi</taxon>
        <taxon>Dikarya</taxon>
        <taxon>Basidiomycota</taxon>
        <taxon>Agaricomycotina</taxon>
        <taxon>Agaricomycetes</taxon>
        <taxon>Polyporales</taxon>
        <taxon>Phanerochaetaceae</taxon>
        <taxon>Phanerochaete</taxon>
    </lineage>
</organism>
<evidence type="ECO:0000313" key="2">
    <source>
        <dbReference type="Proteomes" id="UP000703269"/>
    </source>
</evidence>
<sequence>MMYHSPADANANVHPPPYTARTVYDETHRAVNHDEPRIDSVANLSNLIGYFDHPTPASDGSFAICIAGGIGNFIKKALWESIPAEHRPELDTSTAGTVVECLIGPSTTAIGSVFMPLLLKNKETGERMRYVLRMFVLPDLYMPMFISGFGPRKVVEALSGDINGFVFTFKCGDGTCLVQGLR</sequence>
<proteinExistence type="predicted"/>
<comment type="caution">
    <text evidence="1">The sequence shown here is derived from an EMBL/GenBank/DDBJ whole genome shotgun (WGS) entry which is preliminary data.</text>
</comment>
<evidence type="ECO:0000313" key="1">
    <source>
        <dbReference type="EMBL" id="GJE96169.1"/>
    </source>
</evidence>
<reference evidence="1 2" key="1">
    <citation type="submission" date="2021-08" db="EMBL/GenBank/DDBJ databases">
        <title>Draft Genome Sequence of Phanerochaete sordida strain YK-624.</title>
        <authorList>
            <person name="Mori T."/>
            <person name="Dohra H."/>
            <person name="Suzuki T."/>
            <person name="Kawagishi H."/>
            <person name="Hirai H."/>
        </authorList>
    </citation>
    <scope>NUCLEOTIDE SEQUENCE [LARGE SCALE GENOMIC DNA]</scope>
    <source>
        <strain evidence="1 2">YK-624</strain>
    </source>
</reference>
<dbReference type="EMBL" id="BPQB01000056">
    <property type="protein sequence ID" value="GJE96169.1"/>
    <property type="molecule type" value="Genomic_DNA"/>
</dbReference>
<protein>
    <submittedName>
        <fullName evidence="1">Uncharacterized protein</fullName>
    </submittedName>
</protein>
<name>A0A9P3GMI6_9APHY</name>
<accession>A0A9P3GMI6</accession>